<keyword evidence="1" id="KW-0472">Membrane</keyword>
<keyword evidence="1" id="KW-0812">Transmembrane</keyword>
<feature type="transmembrane region" description="Helical" evidence="1">
    <location>
        <begin position="259"/>
        <end position="277"/>
    </location>
</feature>
<dbReference type="InterPro" id="IPR018688">
    <property type="entry name" value="PpoB2-like"/>
</dbReference>
<accession>Q1YNP9</accession>
<proteinExistence type="predicted"/>
<feature type="transmembrane region" description="Helical" evidence="1">
    <location>
        <begin position="155"/>
        <end position="175"/>
    </location>
</feature>
<feature type="transmembrane region" description="Helical" evidence="1">
    <location>
        <begin position="112"/>
        <end position="135"/>
    </location>
</feature>
<dbReference type="RefSeq" id="WP_009209621.1">
    <property type="nucleotide sequence ID" value="NZ_BBWP01000058.1"/>
</dbReference>
<dbReference type="EMBL" id="AAPJ01000001">
    <property type="protein sequence ID" value="EAS50974.1"/>
    <property type="molecule type" value="Genomic_DNA"/>
</dbReference>
<dbReference type="OrthoDB" id="164118at2"/>
<feature type="transmembrane region" description="Helical" evidence="1">
    <location>
        <begin position="20"/>
        <end position="49"/>
    </location>
</feature>
<dbReference type="HOGENOM" id="CLU_065506_2_0_5"/>
<dbReference type="AlphaFoldDB" id="Q1YNP9"/>
<name>Q1YNP9_AURMS</name>
<sequence>MADAVPRTSAVEILIRRDRLVMLTGLVALLILAWAWLLVGAGTGMNIWVMSRPAIFPGGEAGLTMPATAWSVATWIIVAGMWWIMMIAMMIPSVTPMVLLHARVSRHAQSRGHMAAGAIPSGVFLGGYLLVWLAFSLFATTLQFACEQLDLLSRPMMWSVNVWMAAAFLVAAGLYQMSPFKRVCLEHCRAPAEFLSRHWRNGRAGAFRMGVGHGAYCLGCCWTLMALLFVGGIMNVYWIAGLSIIVLLEKIMPRGDRLARVLGSMFVLAGAWIAIGAI</sequence>
<dbReference type="Proteomes" id="UP000000321">
    <property type="component" value="Unassembled WGS sequence"/>
</dbReference>
<evidence type="ECO:0000313" key="2">
    <source>
        <dbReference type="EMBL" id="EAS50974.1"/>
    </source>
</evidence>
<comment type="caution">
    <text evidence="2">The sequence shown here is derived from an EMBL/GenBank/DDBJ whole genome shotgun (WGS) entry which is preliminary data.</text>
</comment>
<keyword evidence="1" id="KW-1133">Transmembrane helix</keyword>
<organism evidence="2 3">
    <name type="scientific">Aurantimonas manganoxydans (strain ATCC BAA-1229 / DSM 21871 / SI85-9A1)</name>
    <dbReference type="NCBI Taxonomy" id="287752"/>
    <lineage>
        <taxon>Bacteria</taxon>
        <taxon>Pseudomonadati</taxon>
        <taxon>Pseudomonadota</taxon>
        <taxon>Alphaproteobacteria</taxon>
        <taxon>Hyphomicrobiales</taxon>
        <taxon>Aurantimonadaceae</taxon>
        <taxon>Aurantimonas</taxon>
    </lineage>
</organism>
<evidence type="ECO:0000256" key="1">
    <source>
        <dbReference type="SAM" id="Phobius"/>
    </source>
</evidence>
<dbReference type="Pfam" id="PF09948">
    <property type="entry name" value="PpoB2"/>
    <property type="match status" value="1"/>
</dbReference>
<gene>
    <name evidence="2" type="ORF">SI859A1_01779</name>
</gene>
<reference evidence="2 3" key="1">
    <citation type="journal article" date="2008" name="Appl. Environ. Microbiol.">
        <title>Genomic insights into Mn(II) oxidation by the marine alphaproteobacterium Aurantimonas sp. strain SI85-9A1.</title>
        <authorList>
            <person name="Dick G.J."/>
            <person name="Podell S."/>
            <person name="Johnson H.A."/>
            <person name="Rivera-Espinoza Y."/>
            <person name="Bernier-Latmani R."/>
            <person name="McCarthy J.K."/>
            <person name="Torpey J.W."/>
            <person name="Clement B.G."/>
            <person name="Gaasterland T."/>
            <person name="Tebo B.M."/>
        </authorList>
    </citation>
    <scope>NUCLEOTIDE SEQUENCE [LARGE SCALE GENOMIC DNA]</scope>
    <source>
        <strain evidence="2 3">SI85-9A1</strain>
    </source>
</reference>
<evidence type="ECO:0000313" key="3">
    <source>
        <dbReference type="Proteomes" id="UP000000321"/>
    </source>
</evidence>
<dbReference type="BioCyc" id="AURANTIMONAS:SI859A1_01779-MONOMER"/>
<feature type="transmembrane region" description="Helical" evidence="1">
    <location>
        <begin position="69"/>
        <end position="91"/>
    </location>
</feature>
<feature type="transmembrane region" description="Helical" evidence="1">
    <location>
        <begin position="236"/>
        <end position="252"/>
    </location>
</feature>
<keyword evidence="3" id="KW-1185">Reference proteome</keyword>
<protein>
    <submittedName>
        <fullName evidence="2">Conserved hypothetical membrane protein</fullName>
    </submittedName>
</protein>